<proteinExistence type="inferred from homology"/>
<dbReference type="Pfam" id="PF01252">
    <property type="entry name" value="Peptidase_A8"/>
    <property type="match status" value="1"/>
</dbReference>
<dbReference type="AlphaFoldDB" id="A0A1M4UT69"/>
<dbReference type="GO" id="GO:0006508">
    <property type="term" value="P:proteolysis"/>
    <property type="evidence" value="ECO:0007669"/>
    <property type="project" value="UniProtKB-KW"/>
</dbReference>
<evidence type="ECO:0000256" key="1">
    <source>
        <dbReference type="ARBA" id="ARBA00006139"/>
    </source>
</evidence>
<comment type="catalytic activity">
    <reaction evidence="9">
        <text>Release of signal peptides from bacterial membrane prolipoproteins. Hydrolyzes -Xaa-Yaa-Zaa-|-(S,diacylglyceryl)Cys-, in which Xaa is hydrophobic (preferably Leu), and Yaa (Ala or Ser) and Zaa (Gly or Ala) have small, neutral side chains.</text>
        <dbReference type="EC" id="3.4.23.36"/>
    </reaction>
</comment>
<evidence type="ECO:0000256" key="5">
    <source>
        <dbReference type="ARBA" id="ARBA00022750"/>
    </source>
</evidence>
<comment type="function">
    <text evidence="9">This protein specifically catalyzes the removal of signal peptides from prolipoproteins.</text>
</comment>
<evidence type="ECO:0000256" key="4">
    <source>
        <dbReference type="ARBA" id="ARBA00022692"/>
    </source>
</evidence>
<evidence type="ECO:0000256" key="7">
    <source>
        <dbReference type="ARBA" id="ARBA00022989"/>
    </source>
</evidence>
<evidence type="ECO:0000313" key="11">
    <source>
        <dbReference type="EMBL" id="SHE59827.1"/>
    </source>
</evidence>
<comment type="subcellular location">
    <subcellularLocation>
        <location evidence="9">Cell membrane</location>
        <topology evidence="9">Multi-pass membrane protein</topology>
    </subcellularLocation>
</comment>
<dbReference type="PRINTS" id="PR00781">
    <property type="entry name" value="LIPOSIGPTASE"/>
</dbReference>
<accession>A0A1M4UT69</accession>
<dbReference type="PANTHER" id="PTHR33695">
    <property type="entry name" value="LIPOPROTEIN SIGNAL PEPTIDASE"/>
    <property type="match status" value="1"/>
</dbReference>
<evidence type="ECO:0000256" key="8">
    <source>
        <dbReference type="ARBA" id="ARBA00023136"/>
    </source>
</evidence>
<dbReference type="Proteomes" id="UP000184404">
    <property type="component" value="Unassembled WGS sequence"/>
</dbReference>
<dbReference type="UniPathway" id="UPA00665"/>
<dbReference type="GO" id="GO:0005886">
    <property type="term" value="C:plasma membrane"/>
    <property type="evidence" value="ECO:0007669"/>
    <property type="project" value="UniProtKB-SubCell"/>
</dbReference>
<name>A0A1M4UT69_9FIRM</name>
<dbReference type="InterPro" id="IPR001872">
    <property type="entry name" value="Peptidase_A8"/>
</dbReference>
<keyword evidence="6 9" id="KW-0378">Hydrolase</keyword>
<feature type="transmembrane region" description="Helical" evidence="9">
    <location>
        <begin position="57"/>
        <end position="74"/>
    </location>
</feature>
<feature type="active site" evidence="9">
    <location>
        <position position="124"/>
    </location>
</feature>
<feature type="transmembrane region" description="Helical" evidence="9">
    <location>
        <begin position="120"/>
        <end position="139"/>
    </location>
</feature>
<dbReference type="HAMAP" id="MF_00161">
    <property type="entry name" value="LspA"/>
    <property type="match status" value="1"/>
</dbReference>
<evidence type="ECO:0000256" key="9">
    <source>
        <dbReference type="HAMAP-Rule" id="MF_00161"/>
    </source>
</evidence>
<keyword evidence="5 9" id="KW-0064">Aspartyl protease</keyword>
<dbReference type="NCBIfam" id="TIGR00077">
    <property type="entry name" value="lspA"/>
    <property type="match status" value="1"/>
</dbReference>
<evidence type="ECO:0000256" key="6">
    <source>
        <dbReference type="ARBA" id="ARBA00022801"/>
    </source>
</evidence>
<comment type="similarity">
    <text evidence="1 9 10">Belongs to the peptidase A8 family.</text>
</comment>
<evidence type="ECO:0000256" key="2">
    <source>
        <dbReference type="ARBA" id="ARBA00022475"/>
    </source>
</evidence>
<comment type="pathway">
    <text evidence="9">Protein modification; lipoprotein biosynthesis (signal peptide cleavage).</text>
</comment>
<dbReference type="EMBL" id="FQUG01000003">
    <property type="protein sequence ID" value="SHE59827.1"/>
    <property type="molecule type" value="Genomic_DNA"/>
</dbReference>
<organism evidence="11 12">
    <name type="scientific">Schwartzia succinivorans DSM 10502</name>
    <dbReference type="NCBI Taxonomy" id="1123243"/>
    <lineage>
        <taxon>Bacteria</taxon>
        <taxon>Bacillati</taxon>
        <taxon>Bacillota</taxon>
        <taxon>Negativicutes</taxon>
        <taxon>Selenomonadales</taxon>
        <taxon>Selenomonadaceae</taxon>
        <taxon>Schwartzia</taxon>
    </lineage>
</organism>
<protein>
    <recommendedName>
        <fullName evidence="9">Lipoprotein signal peptidase</fullName>
        <ecNumber evidence="9">3.4.23.36</ecNumber>
    </recommendedName>
    <alternativeName>
        <fullName evidence="9">Prolipoprotein signal peptidase</fullName>
    </alternativeName>
    <alternativeName>
        <fullName evidence="9">Signal peptidase II</fullName>
        <shortName evidence="9">SPase II</shortName>
    </alternativeName>
</protein>
<dbReference type="PANTHER" id="PTHR33695:SF1">
    <property type="entry name" value="LIPOPROTEIN SIGNAL PEPTIDASE"/>
    <property type="match status" value="1"/>
</dbReference>
<dbReference type="OrthoDB" id="9810259at2"/>
<comment type="caution">
    <text evidence="9">Lacks conserved residue(s) required for the propagation of feature annotation.</text>
</comment>
<dbReference type="GO" id="GO:0004190">
    <property type="term" value="F:aspartic-type endopeptidase activity"/>
    <property type="evidence" value="ECO:0007669"/>
    <property type="project" value="UniProtKB-UniRule"/>
</dbReference>
<feature type="transmembrane region" description="Helical" evidence="9">
    <location>
        <begin position="83"/>
        <end position="100"/>
    </location>
</feature>
<evidence type="ECO:0000256" key="10">
    <source>
        <dbReference type="RuleBase" id="RU004181"/>
    </source>
</evidence>
<keyword evidence="7 9" id="KW-1133">Transmembrane helix</keyword>
<keyword evidence="2 9" id="KW-1003">Cell membrane</keyword>
<gene>
    <name evidence="9" type="primary">lspA</name>
    <name evidence="11" type="ORF">SAMN02745190_00771</name>
</gene>
<keyword evidence="4 9" id="KW-0812">Transmembrane</keyword>
<feature type="active site" evidence="9">
    <location>
        <position position="110"/>
    </location>
</feature>
<evidence type="ECO:0000313" key="12">
    <source>
        <dbReference type="Proteomes" id="UP000184404"/>
    </source>
</evidence>
<keyword evidence="3 9" id="KW-0645">Protease</keyword>
<keyword evidence="8 9" id="KW-0472">Membrane</keyword>
<sequence>MFWLIVALLIILDQAVKFFVMASMELGHSVPVLPGIFHITYIQNPGAAFGILAEQRWIFIIAGVLIIGAGVFFFKRLEKESAWIYYGSSLLLGGAASNLIDRIWLGKVIDFFDFRVWPVFNTADIAICVGVGAILYAMLMDEWKEAHQA</sequence>
<dbReference type="RefSeq" id="WP_072934872.1">
    <property type="nucleotide sequence ID" value="NZ_FQUG01000003.1"/>
</dbReference>
<dbReference type="EC" id="3.4.23.36" evidence="9"/>
<keyword evidence="12" id="KW-1185">Reference proteome</keyword>
<evidence type="ECO:0000256" key="3">
    <source>
        <dbReference type="ARBA" id="ARBA00022670"/>
    </source>
</evidence>
<dbReference type="STRING" id="1123243.SAMN02745190_00771"/>
<reference evidence="11 12" key="1">
    <citation type="submission" date="2016-11" db="EMBL/GenBank/DDBJ databases">
        <authorList>
            <person name="Jaros S."/>
            <person name="Januszkiewicz K."/>
            <person name="Wedrychowicz H."/>
        </authorList>
    </citation>
    <scope>NUCLEOTIDE SEQUENCE [LARGE SCALE GENOMIC DNA]</scope>
    <source>
        <strain evidence="11 12">DSM 10502</strain>
    </source>
</reference>